<keyword evidence="2" id="KW-0520">NAD</keyword>
<dbReference type="PANTHER" id="PTHR43026">
    <property type="entry name" value="2-HYDROXYACID DEHYDROGENASE HOMOLOG 1-RELATED"/>
    <property type="match status" value="1"/>
</dbReference>
<dbReference type="GO" id="GO:0008720">
    <property type="term" value="F:D-lactate dehydrogenase (NAD+) activity"/>
    <property type="evidence" value="ECO:0007669"/>
    <property type="project" value="TreeGrafter"/>
</dbReference>
<feature type="compositionally biased region" description="Basic and acidic residues" evidence="3">
    <location>
        <begin position="1422"/>
        <end position="1434"/>
    </location>
</feature>
<dbReference type="InterPro" id="IPR013783">
    <property type="entry name" value="Ig-like_fold"/>
</dbReference>
<feature type="region of interest" description="Disordered" evidence="3">
    <location>
        <begin position="1124"/>
        <end position="1237"/>
    </location>
</feature>
<evidence type="ECO:0000256" key="1">
    <source>
        <dbReference type="ARBA" id="ARBA00005854"/>
    </source>
</evidence>
<gene>
    <name evidence="5" type="ORF">EDS130_LOCUS22578</name>
</gene>
<dbReference type="Gene3D" id="2.60.40.10">
    <property type="entry name" value="Immunoglobulins"/>
    <property type="match status" value="6"/>
</dbReference>
<feature type="domain" description="Fibronectin type-III" evidence="4">
    <location>
        <begin position="1975"/>
        <end position="2074"/>
    </location>
</feature>
<feature type="domain" description="Fibronectin type-III" evidence="4">
    <location>
        <begin position="1865"/>
        <end position="1963"/>
    </location>
</feature>
<dbReference type="Pfam" id="PF02826">
    <property type="entry name" value="2-Hacid_dh_C"/>
    <property type="match status" value="1"/>
</dbReference>
<feature type="compositionally biased region" description="Low complexity" evidence="3">
    <location>
        <begin position="1142"/>
        <end position="1162"/>
    </location>
</feature>
<dbReference type="InterPro" id="IPR036116">
    <property type="entry name" value="FN3_sf"/>
</dbReference>
<evidence type="ECO:0000259" key="4">
    <source>
        <dbReference type="PROSITE" id="PS50853"/>
    </source>
</evidence>
<dbReference type="SUPFAM" id="SSF51735">
    <property type="entry name" value="NAD(P)-binding Rossmann-fold domains"/>
    <property type="match status" value="1"/>
</dbReference>
<feature type="compositionally biased region" description="Basic and acidic residues" evidence="3">
    <location>
        <begin position="1197"/>
        <end position="1228"/>
    </location>
</feature>
<dbReference type="EMBL" id="CAJNOJ010000119">
    <property type="protein sequence ID" value="CAF1150359.1"/>
    <property type="molecule type" value="Genomic_DNA"/>
</dbReference>
<dbReference type="InterPro" id="IPR036291">
    <property type="entry name" value="NAD(P)-bd_dom_sf"/>
</dbReference>
<evidence type="ECO:0000256" key="2">
    <source>
        <dbReference type="ARBA" id="ARBA00023027"/>
    </source>
</evidence>
<feature type="domain" description="Fibronectin type-III" evidence="4">
    <location>
        <begin position="1754"/>
        <end position="1853"/>
    </location>
</feature>
<feature type="domain" description="Fibronectin type-III" evidence="4">
    <location>
        <begin position="2643"/>
        <end position="2735"/>
    </location>
</feature>
<evidence type="ECO:0000313" key="6">
    <source>
        <dbReference type="Proteomes" id="UP000663852"/>
    </source>
</evidence>
<protein>
    <recommendedName>
        <fullName evidence="4">Fibronectin type-III domain-containing protein</fullName>
    </recommendedName>
</protein>
<feature type="compositionally biased region" description="Polar residues" evidence="3">
    <location>
        <begin position="7"/>
        <end position="21"/>
    </location>
</feature>
<feature type="region of interest" description="Disordered" evidence="3">
    <location>
        <begin position="1259"/>
        <end position="1305"/>
    </location>
</feature>
<sequence>MGCGASVKSNADKTNPSNSNGLKKKTDKPISAVPNLTVSLQGHGFTHNEHDDTVLIHVIEIINGSFAEKASKLRIECDNTVEFKVNGKDEYDIIQVYKDGNDYYPVKYGCQLLNIKNRTAPKQRRIPFSFDLNQPEIELYFCVIPSSQRESIIKGRKYPKIYCEKNCLKLHQNDIKFQLTDERQSQKVYMHQTDTVQIEWTSQRLYRIEEKKYCPVSGGFYTVEQPNEKRLNRFSTKGSFVKTFNDLGMSFLIRYTEQNEIHDVIVCIVNEKYKVKHVEITDEEIQPNILWIEQTDWVVFDWNTKRKHSIVQIEPFSVDSNTNRSIELKTPEEHFFWPNDSTRRGYMLHQFNETGVFCYKTTSNQIGTIIVEARQTLHQIPVVPDQAIYEMNTNGVVQFNWLMDPSGDKTILFTLDPLSSVAPHAINGVDGVFKCAAHKCVRADAVIQRYLYTCETLLLNIPQHGLYNFAYSEDPNVPLLSIIVENDIDKHTVVYNEFNVFEPPTLIINRNDQVWFEPSSSAKVETIYQTDEFGEELVVDRPVFRPQEKSVNFFMKSFPETGIFYFSTANDEKDETHPVAIIVLPDVRFHYRTVGKNAFDNKPIITDINDFIIWKFEETISHNVGYILSNDRLQDLIACHDRAVPGRYRQCLGIECIQSGTFFFANPDFERVTGSTEDRLVATIIVEPHFSQNCLVVGNYDFVPSVLHIAENDTVSWVLANPTQNDRIYVRSVDDNEEIDDNALINRNITKFIHNVQHLHTFHQTGEYIVRSNRFQQTATVFVHSEKTIKDQKKRVPPPQFNEELDTISPLGARVHLTCPSRHASIYYTLDGKPPTQRTANVLRYDDDEGVILNENGLHVLRACSVEPQRISSLIVTSSPTFILDEAERDELNKRLDTQSSSDQNIPEDIPTSYKVILSSALKHPNKLYGMIEIDPADYMRHIDHFELYINDVAQKENITTRNTQFSASGFAAGEQYEVYVVAHPKSNAPDGRSIASNKRTFEVQRETQDGAPLISLATSENQNGLTVMWAHIHDPVSEYNVYINDTKAQTITKKDFNELYTIRFQDIEHGRKYLIYVEAKMENGKEIRKSNIIPITPPIETTVKEPTKDQFFPYIITEYEQAPDDVPLEKGSKRLSTPKLSVQKSPSSTSSPSTPEVSSSQGTHLTDMVNPIVSTSEIRPQKDDQMTNKTETNGNDQRKASTSDELLTKETSKSERKKSEQQSKEDTEPAQVNDPYLQAKILLKRLTKTIDDRIKQRNPTYADAEPAPVDHQTLSPETSSASDTYTTKLPPKPPHAPSAEPIQRRPDSFRYASEPIAAAVGDAAPTVSYKPNPGGITLFWKKKSPSADDSVENYRIVVDKKPYGELVSPLADPKVQVNLPSGKHECYLEIIPKNKKHEGYTSNILNVEVPPGSGLKHTTKQKSDPSDESTDKAVVEKELPIPKLNVSTISGTAIRANWYGDRPLPAGVFTAINEVHVRGPEFSENIKSDESSTDEDYVEHIWNVSNSPLEISGILDRHEYLVFVRTYYHLQGSNDTKYLITESNRVKTKRIDPLIELLPRPVLKVTKLGVQTANLSWKLDDTIDPSLVKGYRIILNSKPTEILSATQHEYELRNLKAGSTNEVQVSVTSHPDFVDEKISEPIRIVCPKHPHPPKIQSVIAEKPFSIRIQWDADSHENDDITAYRTYLNGKLHGEVENDGRQIFTYDFTKLDADVKYSIHVKSLLGQKRLEGNRYQCDIESNSSNELRLKCAVPPKGTVPRVERMHSNGVDIIWEAPEEYGDVKLTGYQILNNGRSIGKALPVDRRRASISDLEPGQRYSLQVVPITDQPGGVLFRKGEEYDADRHGHYLPSEKLEIDFTDLVQLPKKVWEEQIAGRSALICWLPIEPSTPAECQPDGYKLILWNNSDLPRDKPRIVTLSKDQTSAQLKDLQSDTRYEYQLEACKKRRHTKTKDSYNVLTTSDIGSFTTGSPPDPPMNVYIIACKNADVRIGFDPFVEHNAEIKALRILCEPASPETNAREIVQDFMPDSTEFIITNLAERTNYNATIYGITQEYLDDNRCRDVKQLPKKLKPSEWLPYKTFQFQTSGYEPASDIKVTQANIEAIKLEWTLAKVYGSTECVQQVLRWQLEPGGKEQSLDLDRSTTKATIPGPLISGLYKICLDTVLSVKINLEEGDDESDRKETRLTSNISASVRFHAPGTCEQPEIYLTGYTMNTIDLAWNKPGMFDIVDHPERTNEQLRIHRRLIGYRIDINDRKHNELDEDQRQCVLTDCHPSEEYKIRLVAQTIVQQANMANTITDGDKKGFEPDETPSKILNVRTLKSEDFLRSLRANFEFIHDTSMSRSLVDPNNPSPLGKINVEWKIGRSKNISHFILQWRSSKDLRIQEKTLACNETSAIIDACDEKHFYVIDLIIVTDNGNRHQYEQLTVPIPGVPDAPKLWLVKINDTNFTVEWSEPKSYGIPIIGYELYIEGKRNGDMIEVKSHQIDIPSRINRTYQVNVCAITNHPQRSHSVMSQTLCVITTPTTDLVPTIYYNNDDGNALTLDQNIARIIPVQIESINEERLHVDWTSFLHTPSIRAYYVHYTCLNNGEVQAMKISKRNRHAVLRGLRPGFTYGIMVMAVDKNGAVLYTSDKSTIQMNAPPNAPIVAIRERTRTRVKLEWRAATSYGEFTVVGYKIFVNNRLAAILSHDQLTYTLTNGIPCDVYTVHVQALSSEKNVVSPMSRGVQFTWPGIRAGALRRVDDGQTGAVVVAWEHPRLEDEMEKLLSFELFSKNLMTNIVQLHGKYDPSTHQATISGLQNGKYTVWVEIQSEHYRVQSRAITVLSEQLATKKHFPAVFHPIKTKHDSTLKEETISEAQGYDGICIVNSDARNSNVMDKIHEICQSVKIIALRSAGHSGSSVEIVKKHGLHVCQVPTYSPHAVAEHSVALLLSLNRNMHRAYFRTKLHNFSLDGLVGVDVFGKTVGIIGTGGVGMCAVKIFRGFGCKVLAFDIKPDENFAKQNGFEYVSMDDLLRQSDIVSLYAPLNESTFHLINKEALDKIKPGAMLINTSRGPLVDSKALVECLKAGKLRGAALDVYENEEKYFFNDFSQQVMDDDTLACLISMPNTIVTSHQAFLTEEALKTIAESIVKSLLDFFK</sequence>
<dbReference type="InterPro" id="IPR029752">
    <property type="entry name" value="D-isomer_DH_CS1"/>
</dbReference>
<dbReference type="PROSITE" id="PS00065">
    <property type="entry name" value="D_2_HYDROXYACID_DH_1"/>
    <property type="match status" value="1"/>
</dbReference>
<dbReference type="SUPFAM" id="SSF52283">
    <property type="entry name" value="Formate/glycerate dehydrogenase catalytic domain-like"/>
    <property type="match status" value="1"/>
</dbReference>
<dbReference type="InterPro" id="IPR006140">
    <property type="entry name" value="D-isomer_DH_NAD-bd"/>
</dbReference>
<dbReference type="Gene3D" id="3.40.50.720">
    <property type="entry name" value="NAD(P)-binding Rossmann-like Domain"/>
    <property type="match status" value="2"/>
</dbReference>
<dbReference type="InterPro" id="IPR003961">
    <property type="entry name" value="FN3_dom"/>
</dbReference>
<dbReference type="OrthoDB" id="10036029at2759"/>
<dbReference type="InterPro" id="IPR006139">
    <property type="entry name" value="D-isomer_2_OHA_DH_cat_dom"/>
</dbReference>
<dbReference type="SUPFAM" id="SSF49265">
    <property type="entry name" value="Fibronectin type III"/>
    <property type="match status" value="6"/>
</dbReference>
<dbReference type="SMART" id="SM00060">
    <property type="entry name" value="FN3"/>
    <property type="match status" value="12"/>
</dbReference>
<dbReference type="CDD" id="cd00063">
    <property type="entry name" value="FN3"/>
    <property type="match status" value="4"/>
</dbReference>
<feature type="region of interest" description="Disordered" evidence="3">
    <location>
        <begin position="1"/>
        <end position="28"/>
    </location>
</feature>
<comment type="similarity">
    <text evidence="1">Belongs to the D-isomer specific 2-hydroxyacid dehydrogenase family.</text>
</comment>
<feature type="region of interest" description="Disordered" evidence="3">
    <location>
        <begin position="1409"/>
        <end position="1434"/>
    </location>
</feature>
<dbReference type="PROSITE" id="PS50853">
    <property type="entry name" value="FN3"/>
    <property type="match status" value="5"/>
</dbReference>
<dbReference type="GO" id="GO:0051287">
    <property type="term" value="F:NAD binding"/>
    <property type="evidence" value="ECO:0007669"/>
    <property type="project" value="InterPro"/>
</dbReference>
<feature type="domain" description="Fibronectin type-III" evidence="4">
    <location>
        <begin position="2434"/>
        <end position="2526"/>
    </location>
</feature>
<dbReference type="Proteomes" id="UP000663852">
    <property type="component" value="Unassembled WGS sequence"/>
</dbReference>
<organism evidence="5 6">
    <name type="scientific">Adineta ricciae</name>
    <name type="common">Rotifer</name>
    <dbReference type="NCBI Taxonomy" id="249248"/>
    <lineage>
        <taxon>Eukaryota</taxon>
        <taxon>Metazoa</taxon>
        <taxon>Spiralia</taxon>
        <taxon>Gnathifera</taxon>
        <taxon>Rotifera</taxon>
        <taxon>Eurotatoria</taxon>
        <taxon>Bdelloidea</taxon>
        <taxon>Adinetida</taxon>
        <taxon>Adinetidae</taxon>
        <taxon>Adineta</taxon>
    </lineage>
</organism>
<proteinExistence type="inferred from homology"/>
<evidence type="ECO:0000256" key="3">
    <source>
        <dbReference type="SAM" id="MobiDB-lite"/>
    </source>
</evidence>
<evidence type="ECO:0000313" key="5">
    <source>
        <dbReference type="EMBL" id="CAF1150359.1"/>
    </source>
</evidence>
<comment type="caution">
    <text evidence="5">The sequence shown here is derived from an EMBL/GenBank/DDBJ whole genome shotgun (WGS) entry which is preliminary data.</text>
</comment>
<feature type="compositionally biased region" description="Polar residues" evidence="3">
    <location>
        <begin position="1273"/>
        <end position="1288"/>
    </location>
</feature>
<dbReference type="Pfam" id="PF00389">
    <property type="entry name" value="2-Hacid_dh"/>
    <property type="match status" value="1"/>
</dbReference>
<name>A0A814SP25_ADIRI</name>
<dbReference type="PANTHER" id="PTHR43026:SF1">
    <property type="entry name" value="2-HYDROXYACID DEHYDROGENASE HOMOLOG 1-RELATED"/>
    <property type="match status" value="1"/>
</dbReference>
<dbReference type="InterPro" id="IPR058205">
    <property type="entry name" value="D-LDH-like"/>
</dbReference>
<reference evidence="5" key="1">
    <citation type="submission" date="2021-02" db="EMBL/GenBank/DDBJ databases">
        <authorList>
            <person name="Nowell W R."/>
        </authorList>
    </citation>
    <scope>NUCLEOTIDE SEQUENCE</scope>
</reference>
<accession>A0A814SP25</accession>